<dbReference type="EMBL" id="ML210471">
    <property type="protein sequence ID" value="TFK17714.1"/>
    <property type="molecule type" value="Genomic_DNA"/>
</dbReference>
<reference evidence="1 2" key="1">
    <citation type="journal article" date="2019" name="Nat. Ecol. Evol.">
        <title>Megaphylogeny resolves global patterns of mushroom evolution.</title>
        <authorList>
            <person name="Varga T."/>
            <person name="Krizsan K."/>
            <person name="Foldi C."/>
            <person name="Dima B."/>
            <person name="Sanchez-Garcia M."/>
            <person name="Sanchez-Ramirez S."/>
            <person name="Szollosi G.J."/>
            <person name="Szarkandi J.G."/>
            <person name="Papp V."/>
            <person name="Albert L."/>
            <person name="Andreopoulos W."/>
            <person name="Angelini C."/>
            <person name="Antonin V."/>
            <person name="Barry K.W."/>
            <person name="Bougher N.L."/>
            <person name="Buchanan P."/>
            <person name="Buyck B."/>
            <person name="Bense V."/>
            <person name="Catcheside P."/>
            <person name="Chovatia M."/>
            <person name="Cooper J."/>
            <person name="Damon W."/>
            <person name="Desjardin D."/>
            <person name="Finy P."/>
            <person name="Geml J."/>
            <person name="Haridas S."/>
            <person name="Hughes K."/>
            <person name="Justo A."/>
            <person name="Karasinski D."/>
            <person name="Kautmanova I."/>
            <person name="Kiss B."/>
            <person name="Kocsube S."/>
            <person name="Kotiranta H."/>
            <person name="LaButti K.M."/>
            <person name="Lechner B.E."/>
            <person name="Liimatainen K."/>
            <person name="Lipzen A."/>
            <person name="Lukacs Z."/>
            <person name="Mihaltcheva S."/>
            <person name="Morgado L.N."/>
            <person name="Niskanen T."/>
            <person name="Noordeloos M.E."/>
            <person name="Ohm R.A."/>
            <person name="Ortiz-Santana B."/>
            <person name="Ovrebo C."/>
            <person name="Racz N."/>
            <person name="Riley R."/>
            <person name="Savchenko A."/>
            <person name="Shiryaev A."/>
            <person name="Soop K."/>
            <person name="Spirin V."/>
            <person name="Szebenyi C."/>
            <person name="Tomsovsky M."/>
            <person name="Tulloss R.E."/>
            <person name="Uehling J."/>
            <person name="Grigoriev I.V."/>
            <person name="Vagvolgyi C."/>
            <person name="Papp T."/>
            <person name="Martin F.M."/>
            <person name="Miettinen O."/>
            <person name="Hibbett D.S."/>
            <person name="Nagy L.G."/>
        </authorList>
    </citation>
    <scope>NUCLEOTIDE SEQUENCE [LARGE SCALE GENOMIC DNA]</scope>
    <source>
        <strain evidence="1 2">CBS 121175</strain>
    </source>
</reference>
<dbReference type="Proteomes" id="UP000307440">
    <property type="component" value="Unassembled WGS sequence"/>
</dbReference>
<proteinExistence type="predicted"/>
<name>A0A5C3KCQ5_COPMA</name>
<keyword evidence="2" id="KW-1185">Reference proteome</keyword>
<accession>A0A5C3KCQ5</accession>
<protein>
    <submittedName>
        <fullName evidence="1">Uncharacterized protein</fullName>
    </submittedName>
</protein>
<dbReference type="AlphaFoldDB" id="A0A5C3KCQ5"/>
<evidence type="ECO:0000313" key="1">
    <source>
        <dbReference type="EMBL" id="TFK17714.1"/>
    </source>
</evidence>
<gene>
    <name evidence="1" type="ORF">FA15DRAFT_604536</name>
</gene>
<evidence type="ECO:0000313" key="2">
    <source>
        <dbReference type="Proteomes" id="UP000307440"/>
    </source>
</evidence>
<organism evidence="1 2">
    <name type="scientific">Coprinopsis marcescibilis</name>
    <name type="common">Agaric fungus</name>
    <name type="synonym">Psathyrella marcescibilis</name>
    <dbReference type="NCBI Taxonomy" id="230819"/>
    <lineage>
        <taxon>Eukaryota</taxon>
        <taxon>Fungi</taxon>
        <taxon>Dikarya</taxon>
        <taxon>Basidiomycota</taxon>
        <taxon>Agaricomycotina</taxon>
        <taxon>Agaricomycetes</taxon>
        <taxon>Agaricomycetidae</taxon>
        <taxon>Agaricales</taxon>
        <taxon>Agaricineae</taxon>
        <taxon>Psathyrellaceae</taxon>
        <taxon>Coprinopsis</taxon>
    </lineage>
</organism>
<sequence>MLYLSEGKISDHDLPYQTQLTKMILDEHKHKIDRIKDDLQKAVGCIHTHQTFGVIEVLSCTWQSQCTTLVKACLVDLSIVLGWLPFKRLRGVTLAITLH</sequence>